<keyword evidence="3" id="KW-1185">Reference proteome</keyword>
<name>C9YHE9_9GEMI</name>
<organism evidence="2 3">
    <name type="scientific">Velvet bean severe mosaic virus</name>
    <dbReference type="NCBI Taxonomy" id="667119"/>
    <lineage>
        <taxon>Viruses</taxon>
        <taxon>Monodnaviria</taxon>
        <taxon>Shotokuvirae</taxon>
        <taxon>Cressdnaviricota</taxon>
        <taxon>Repensiviricetes</taxon>
        <taxon>Geplafuvirales</taxon>
        <taxon>Geminiviridae</taxon>
        <taxon>Begomovirus</taxon>
        <taxon>Begomovirus mucunae</taxon>
    </lineage>
</organism>
<dbReference type="InterPro" id="IPR006892">
    <property type="entry name" value="Gemini_AC4_5_cons_dom_1"/>
</dbReference>
<protein>
    <submittedName>
        <fullName evidence="2">AC5 protein</fullName>
    </submittedName>
</protein>
<evidence type="ECO:0000313" key="2">
    <source>
        <dbReference type="EMBL" id="CBA34958.1"/>
    </source>
</evidence>
<proteinExistence type="predicted"/>
<dbReference type="OrthoDB" id="17827at10239"/>
<dbReference type="KEGG" id="vg:8527497"/>
<dbReference type="Proteomes" id="UP000203844">
    <property type="component" value="Genome"/>
</dbReference>
<accession>C9YHE9</accession>
<sequence length="83" mass="9251">MVLILRSFLVVIHHMIVNTEVLVNHGLLLTSILATCNSGIESSQYLVTITKIVFDCCSAGFIIIHVEHLTKIHRCSEWSSVTT</sequence>
<evidence type="ECO:0000313" key="3">
    <source>
        <dbReference type="Proteomes" id="UP000203844"/>
    </source>
</evidence>
<feature type="domain" description="Geminivirus AC4/5 conserved" evidence="1">
    <location>
        <begin position="51"/>
        <end position="83"/>
    </location>
</feature>
<gene>
    <name evidence="2" type="primary">AC5</name>
</gene>
<dbReference type="Pfam" id="PF04807">
    <property type="entry name" value="Gemini_AC4_5"/>
    <property type="match status" value="1"/>
</dbReference>
<reference evidence="2 3" key="1">
    <citation type="journal article" date="2011" name="Virus Genes">
        <title>Velvet bean severe mosaic virus: a distinct begomovirus species causing severe mosaic in Mucuna pruriens (L.) DC.</title>
        <authorList>
            <person name="Zaim M."/>
            <person name="Kumar Y."/>
            <person name="Hallan V."/>
            <person name="Zaidi A.A."/>
        </authorList>
    </citation>
    <scope>NUCLEOTIDE SEQUENCE [LARGE SCALE GENOMIC DNA]</scope>
</reference>
<dbReference type="EMBL" id="FN543425">
    <property type="protein sequence ID" value="CBA34958.1"/>
    <property type="molecule type" value="Genomic_DNA"/>
</dbReference>
<dbReference type="RefSeq" id="YP_003254637.1">
    <property type="nucleotide sequence ID" value="NC_013414.1"/>
</dbReference>
<evidence type="ECO:0000259" key="1">
    <source>
        <dbReference type="Pfam" id="PF04807"/>
    </source>
</evidence>
<dbReference type="GeneID" id="8527497"/>